<keyword evidence="4 15" id="KW-0138">CF(0)</keyword>
<dbReference type="InterPro" id="IPR005864">
    <property type="entry name" value="ATP_synth_F0_bsu_bac"/>
</dbReference>
<evidence type="ECO:0000256" key="8">
    <source>
        <dbReference type="ARBA" id="ARBA00023065"/>
    </source>
</evidence>
<evidence type="ECO:0000256" key="3">
    <source>
        <dbReference type="ARBA" id="ARBA00022475"/>
    </source>
</evidence>
<feature type="transmembrane region" description="Helical" evidence="15">
    <location>
        <begin position="6"/>
        <end position="26"/>
    </location>
</feature>
<dbReference type="EMBL" id="CP007142">
    <property type="protein sequence ID" value="AJQ92796.1"/>
    <property type="molecule type" value="Genomic_DNA"/>
</dbReference>
<keyword evidence="19" id="KW-1185">Reference proteome</keyword>
<dbReference type="HAMAP" id="MF_01398">
    <property type="entry name" value="ATP_synth_b_bprime"/>
    <property type="match status" value="1"/>
</dbReference>
<comment type="function">
    <text evidence="12">Component of the F(0) channel, it forms part of the peripheral stalk, linking F(1) to F(0). The b'-subunit is a diverged and duplicated form of b found in plants and photosynthetic bacteria.</text>
</comment>
<comment type="similarity">
    <text evidence="1 15 16">Belongs to the ATPase B chain family.</text>
</comment>
<keyword evidence="5 15" id="KW-0812">Transmembrane</keyword>
<evidence type="ECO:0000256" key="13">
    <source>
        <dbReference type="ARBA" id="ARBA00026054"/>
    </source>
</evidence>
<protein>
    <recommendedName>
        <fullName evidence="15">ATP synthase subunit b</fullName>
    </recommendedName>
    <alternativeName>
        <fullName evidence="15">ATP synthase F(0) sector subunit b</fullName>
    </alternativeName>
    <alternativeName>
        <fullName evidence="15">ATPase subunit I</fullName>
    </alternativeName>
    <alternativeName>
        <fullName evidence="15">F-type ATPase subunit b</fullName>
        <shortName evidence="15">F-ATPase subunit b</shortName>
    </alternativeName>
</protein>
<evidence type="ECO:0000256" key="6">
    <source>
        <dbReference type="ARBA" id="ARBA00022781"/>
    </source>
</evidence>
<dbReference type="AlphaFoldDB" id="A0A0C5VF70"/>
<dbReference type="CDD" id="cd06503">
    <property type="entry name" value="ATP-synt_Fo_b"/>
    <property type="match status" value="1"/>
</dbReference>
<dbReference type="GO" id="GO:0012505">
    <property type="term" value="C:endomembrane system"/>
    <property type="evidence" value="ECO:0007669"/>
    <property type="project" value="UniProtKB-SubCell"/>
</dbReference>
<dbReference type="GO" id="GO:0005886">
    <property type="term" value="C:plasma membrane"/>
    <property type="evidence" value="ECO:0007669"/>
    <property type="project" value="UniProtKB-SubCell"/>
</dbReference>
<dbReference type="PANTHER" id="PTHR33445:SF1">
    <property type="entry name" value="ATP SYNTHASE SUBUNIT B"/>
    <property type="match status" value="1"/>
</dbReference>
<accession>A0A0C5VF70</accession>
<keyword evidence="7 15" id="KW-1133">Transmembrane helix</keyword>
<comment type="subunit">
    <text evidence="15">F-type ATPases have 2 components, F(1) - the catalytic core - and F(0) - the membrane proton channel. F(1) has five subunits: alpha(3), beta(3), gamma(1), delta(1), epsilon(1). F(0) has three main subunits: a(1), b(2) and c(10-14). The alpha and beta chains form an alternating ring which encloses part of the gamma chain. F(1) is attached to F(0) by a central stalk formed by the gamma and epsilon chains, while a peripheral stalk is formed by the delta and b chains.</text>
</comment>
<dbReference type="SUPFAM" id="SSF81573">
    <property type="entry name" value="F1F0 ATP synthase subunit B, membrane domain"/>
    <property type="match status" value="1"/>
</dbReference>
<feature type="coiled-coil region" evidence="17">
    <location>
        <begin position="44"/>
        <end position="122"/>
    </location>
</feature>
<evidence type="ECO:0000256" key="2">
    <source>
        <dbReference type="ARBA" id="ARBA00022448"/>
    </source>
</evidence>
<sequence>MNINLTLIGQLLSFAVFVWFCAKYVWPPLVKAMDARQAKIADGLNAADRAAKDLELAQERAAQQLREAKEQAATIVDQANKRSAQIVAEAQKEAQQEAERIRRSAEAEIEQEAIRAREELRQRVSELALSGAQKILQSTVDAKKHSELLEKLAAEL</sequence>
<evidence type="ECO:0000256" key="1">
    <source>
        <dbReference type="ARBA" id="ARBA00005513"/>
    </source>
</evidence>
<dbReference type="InterPro" id="IPR028987">
    <property type="entry name" value="ATP_synth_B-like_membr_sf"/>
</dbReference>
<evidence type="ECO:0000256" key="5">
    <source>
        <dbReference type="ARBA" id="ARBA00022692"/>
    </source>
</evidence>
<dbReference type="GO" id="GO:0046961">
    <property type="term" value="F:proton-transporting ATPase activity, rotational mechanism"/>
    <property type="evidence" value="ECO:0007669"/>
    <property type="project" value="TreeGrafter"/>
</dbReference>
<evidence type="ECO:0000313" key="18">
    <source>
        <dbReference type="EMBL" id="AJQ92796.1"/>
    </source>
</evidence>
<keyword evidence="3 15" id="KW-1003">Cell membrane</keyword>
<comment type="subcellular location">
    <subcellularLocation>
        <location evidence="15">Cell membrane</location>
        <topology evidence="15">Single-pass membrane protein</topology>
    </subcellularLocation>
    <subcellularLocation>
        <location evidence="14">Endomembrane system</location>
        <topology evidence="14">Single-pass membrane protein</topology>
    </subcellularLocation>
</comment>
<dbReference type="GO" id="GO:0016787">
    <property type="term" value="F:hydrolase activity"/>
    <property type="evidence" value="ECO:0007669"/>
    <property type="project" value="UniProtKB-KW"/>
</dbReference>
<gene>
    <name evidence="15" type="primary">atpF</name>
    <name evidence="18" type="ORF">YC6258_00746</name>
</gene>
<dbReference type="Proteomes" id="UP000032266">
    <property type="component" value="Chromosome"/>
</dbReference>
<keyword evidence="2 15" id="KW-0813">Transport</keyword>
<evidence type="ECO:0000256" key="14">
    <source>
        <dbReference type="ARBA" id="ARBA00037847"/>
    </source>
</evidence>
<evidence type="ECO:0000256" key="10">
    <source>
        <dbReference type="ARBA" id="ARBA00023310"/>
    </source>
</evidence>
<organism evidence="18 19">
    <name type="scientific">Gynuella sunshinyii YC6258</name>
    <dbReference type="NCBI Taxonomy" id="1445510"/>
    <lineage>
        <taxon>Bacteria</taxon>
        <taxon>Pseudomonadati</taxon>
        <taxon>Pseudomonadota</taxon>
        <taxon>Gammaproteobacteria</taxon>
        <taxon>Oceanospirillales</taxon>
        <taxon>Saccharospirillaceae</taxon>
        <taxon>Gynuella</taxon>
    </lineage>
</organism>
<dbReference type="NCBIfam" id="NF004411">
    <property type="entry name" value="PRK05759.1-2"/>
    <property type="match status" value="1"/>
</dbReference>
<keyword evidence="9 15" id="KW-0472">Membrane</keyword>
<evidence type="ECO:0000256" key="4">
    <source>
        <dbReference type="ARBA" id="ARBA00022547"/>
    </source>
</evidence>
<keyword evidence="8 15" id="KW-0406">Ion transport</keyword>
<dbReference type="STRING" id="1445510.YC6258_00746"/>
<comment type="function">
    <text evidence="11 15">F(1)F(0) ATP synthase produces ATP from ADP in the presence of a proton or sodium gradient. F-type ATPases consist of two structural domains, F(1) containing the extramembraneous catalytic core and F(0) containing the membrane proton channel, linked together by a central stalk and a peripheral stalk. During catalysis, ATP synthesis in the catalytic domain of F(1) is coupled via a rotary mechanism of the central stalk subunits to proton translocation.</text>
</comment>
<dbReference type="KEGG" id="gsn:YC6258_00746"/>
<dbReference type="RefSeq" id="WP_044615777.1">
    <property type="nucleotide sequence ID" value="NZ_CP007142.1"/>
</dbReference>
<dbReference type="PATRIC" id="fig|1445510.3.peg.731"/>
<evidence type="ECO:0000256" key="11">
    <source>
        <dbReference type="ARBA" id="ARBA00025198"/>
    </source>
</evidence>
<evidence type="ECO:0000256" key="12">
    <source>
        <dbReference type="ARBA" id="ARBA00025614"/>
    </source>
</evidence>
<keyword evidence="18" id="KW-0378">Hydrolase</keyword>
<evidence type="ECO:0000256" key="9">
    <source>
        <dbReference type="ARBA" id="ARBA00023136"/>
    </source>
</evidence>
<keyword evidence="17" id="KW-0175">Coiled coil</keyword>
<dbReference type="NCBIfam" id="TIGR01144">
    <property type="entry name" value="ATP_synt_b"/>
    <property type="match status" value="1"/>
</dbReference>
<keyword evidence="6 15" id="KW-0375">Hydrogen ion transport</keyword>
<evidence type="ECO:0000256" key="16">
    <source>
        <dbReference type="RuleBase" id="RU003848"/>
    </source>
</evidence>
<dbReference type="Pfam" id="PF00430">
    <property type="entry name" value="ATP-synt_B"/>
    <property type="match status" value="1"/>
</dbReference>
<evidence type="ECO:0000256" key="17">
    <source>
        <dbReference type="SAM" id="Coils"/>
    </source>
</evidence>
<proteinExistence type="inferred from homology"/>
<name>A0A0C5VF70_9GAMM</name>
<dbReference type="HOGENOM" id="CLU_079215_4_5_6"/>
<dbReference type="Gene3D" id="6.10.250.1580">
    <property type="match status" value="1"/>
</dbReference>
<dbReference type="OrthoDB" id="9788020at2"/>
<evidence type="ECO:0000313" key="19">
    <source>
        <dbReference type="Proteomes" id="UP000032266"/>
    </source>
</evidence>
<dbReference type="GO" id="GO:0046933">
    <property type="term" value="F:proton-transporting ATP synthase activity, rotational mechanism"/>
    <property type="evidence" value="ECO:0007669"/>
    <property type="project" value="UniProtKB-UniRule"/>
</dbReference>
<dbReference type="InterPro" id="IPR050059">
    <property type="entry name" value="ATP_synthase_B_chain"/>
</dbReference>
<comment type="subunit">
    <text evidence="13">F-type ATPases have 2 components, F(1) - the catalytic core - and F(0) - the membrane proton channel. F(1) has five subunits: alpha(3), beta(3), gamma(1), delta(1), epsilon(1). F(0) has four main subunits: a(1), b(2) and c(10-14). The alpha and beta chains form an alternating ring which encloses part of the gamma chain. F(1) is attached to F(0) by a central stalk formed by the gamma and epsilon chains, while a peripheral stalk is formed by the delta and b chains.</text>
</comment>
<dbReference type="InterPro" id="IPR002146">
    <property type="entry name" value="ATP_synth_b/b'su_bac/chlpt"/>
</dbReference>
<dbReference type="GO" id="GO:0045259">
    <property type="term" value="C:proton-transporting ATP synthase complex"/>
    <property type="evidence" value="ECO:0007669"/>
    <property type="project" value="UniProtKB-KW"/>
</dbReference>
<keyword evidence="10 15" id="KW-0066">ATP synthesis</keyword>
<dbReference type="PANTHER" id="PTHR33445">
    <property type="entry name" value="ATP SYNTHASE SUBUNIT B', CHLOROPLASTIC"/>
    <property type="match status" value="1"/>
</dbReference>
<evidence type="ECO:0000256" key="15">
    <source>
        <dbReference type="HAMAP-Rule" id="MF_01398"/>
    </source>
</evidence>
<evidence type="ECO:0000256" key="7">
    <source>
        <dbReference type="ARBA" id="ARBA00022989"/>
    </source>
</evidence>
<reference evidence="18 19" key="1">
    <citation type="submission" date="2014-01" db="EMBL/GenBank/DDBJ databases">
        <title>Full genme sequencing of cellulolytic bacterium Gynuella sunshinyii YC6258T gen. nov., sp. nov.</title>
        <authorList>
            <person name="Khan H."/>
            <person name="Chung E.J."/>
            <person name="Chung Y.R."/>
        </authorList>
    </citation>
    <scope>NUCLEOTIDE SEQUENCE [LARGE SCALE GENOMIC DNA]</scope>
    <source>
        <strain evidence="18 19">YC6258</strain>
    </source>
</reference>